<sequence length="297" mass="32459">LFNKGAINALFNLVPPATALGSCFTFLPEEGIILPDELQVIQISFSSTILGKFTEEFRFGVNGSPEPVTLTIRGCVIGPTFHFSVPSLRFGDVSFGFPRTLSCRLTNTSLVPMAFHLRIPGDGLGEPSVASLDQISEDARPSWRKGAHSHVKPTEFTITPCRGTIRSQGFLDIQVTLCSNTLKRYELALVVDVDGVGREVLALLLTARCVVPPLRVLNPIVTFGRCLLKFPYQQMLTLVNDSDLPGCYRVLPQEHKEVAAVWYSSPVPCGIIQPHSSVEVPFTLEAQVMGEQDTVAC</sequence>
<keyword evidence="5" id="KW-0966">Cell projection</keyword>
<dbReference type="InterPro" id="IPR053879">
    <property type="entry name" value="HYDIN_VesB_CFA65-like_Ig"/>
</dbReference>
<dbReference type="InterPro" id="IPR013783">
    <property type="entry name" value="Ig-like_fold"/>
</dbReference>
<gene>
    <name evidence="7" type="primary">Hydin_0</name>
    <name evidence="7" type="ORF">PLUSOC_R01241</name>
</gene>
<dbReference type="Gene3D" id="2.60.40.10">
    <property type="entry name" value="Immunoglobulins"/>
    <property type="match status" value="3"/>
</dbReference>
<keyword evidence="3" id="KW-0963">Cytoplasm</keyword>
<evidence type="ECO:0000256" key="3">
    <source>
        <dbReference type="ARBA" id="ARBA00022490"/>
    </source>
</evidence>
<dbReference type="AlphaFoldDB" id="A0A7L3D840"/>
<evidence type="ECO:0000259" key="6">
    <source>
        <dbReference type="Pfam" id="PF22544"/>
    </source>
</evidence>
<dbReference type="GO" id="GO:0003341">
    <property type="term" value="P:cilium movement"/>
    <property type="evidence" value="ECO:0007669"/>
    <property type="project" value="TreeGrafter"/>
</dbReference>
<comment type="caution">
    <text evidence="7">The sequence shown here is derived from an EMBL/GenBank/DDBJ whole genome shotgun (WGS) entry which is preliminary data.</text>
</comment>
<evidence type="ECO:0000313" key="8">
    <source>
        <dbReference type="Proteomes" id="UP000519225"/>
    </source>
</evidence>
<name>A0A7L3D840_PLUSO</name>
<dbReference type="PANTHER" id="PTHR23053:SF0">
    <property type="entry name" value="HYDROCEPHALUS-INDUCING PROTEIN HOMOLOG"/>
    <property type="match status" value="1"/>
</dbReference>
<keyword evidence="8" id="KW-1185">Reference proteome</keyword>
<dbReference type="InterPro" id="IPR033305">
    <property type="entry name" value="Hydin-like"/>
</dbReference>
<organism evidence="7 8">
    <name type="scientific">Pluvianellus socialis</name>
    <name type="common">Magellanic plover</name>
    <dbReference type="NCBI Taxonomy" id="227228"/>
    <lineage>
        <taxon>Eukaryota</taxon>
        <taxon>Metazoa</taxon>
        <taxon>Chordata</taxon>
        <taxon>Craniata</taxon>
        <taxon>Vertebrata</taxon>
        <taxon>Euteleostomi</taxon>
        <taxon>Archelosauria</taxon>
        <taxon>Archosauria</taxon>
        <taxon>Dinosauria</taxon>
        <taxon>Saurischia</taxon>
        <taxon>Theropoda</taxon>
        <taxon>Coelurosauria</taxon>
        <taxon>Aves</taxon>
        <taxon>Neognathae</taxon>
        <taxon>Neoaves</taxon>
        <taxon>Charadriiformes</taxon>
        <taxon>Charadriidae</taxon>
        <taxon>Pluvianellus</taxon>
    </lineage>
</organism>
<keyword evidence="4" id="KW-0969">Cilium</keyword>
<feature type="non-terminal residue" evidence="7">
    <location>
        <position position="297"/>
    </location>
</feature>
<protein>
    <submittedName>
        <fullName evidence="7">HYDIN protein</fullName>
    </submittedName>
</protein>
<reference evidence="7 8" key="1">
    <citation type="submission" date="2019-09" db="EMBL/GenBank/DDBJ databases">
        <title>Bird 10,000 Genomes (B10K) Project - Family phase.</title>
        <authorList>
            <person name="Zhang G."/>
        </authorList>
    </citation>
    <scope>NUCLEOTIDE SEQUENCE [LARGE SCALE GENOMIC DNA]</scope>
    <source>
        <strain evidence="7">B10K-DU-012-14</strain>
        <tissue evidence="7">Blood</tissue>
    </source>
</reference>
<dbReference type="EMBL" id="VZTS01015192">
    <property type="protein sequence ID" value="NXT52243.1"/>
    <property type="molecule type" value="Genomic_DNA"/>
</dbReference>
<feature type="non-terminal residue" evidence="7">
    <location>
        <position position="1"/>
    </location>
</feature>
<feature type="domain" description="HYDIN/VesB/CFA65-like Ig-like" evidence="6">
    <location>
        <begin position="1"/>
        <end position="75"/>
    </location>
</feature>
<accession>A0A7L3D840</accession>
<dbReference type="PANTHER" id="PTHR23053">
    <property type="entry name" value="DLEC1 DELETED IN LUNG AND ESOPHAGEAL CANCER 1"/>
    <property type="match status" value="1"/>
</dbReference>
<evidence type="ECO:0000256" key="5">
    <source>
        <dbReference type="ARBA" id="ARBA00023273"/>
    </source>
</evidence>
<comment type="subcellular location">
    <subcellularLocation>
        <location evidence="1">Cell projection</location>
        <location evidence="1">Cilium</location>
    </subcellularLocation>
    <subcellularLocation>
        <location evidence="2">Cytoplasm</location>
    </subcellularLocation>
</comment>
<evidence type="ECO:0000256" key="2">
    <source>
        <dbReference type="ARBA" id="ARBA00004496"/>
    </source>
</evidence>
<dbReference type="GO" id="GO:0005930">
    <property type="term" value="C:axoneme"/>
    <property type="evidence" value="ECO:0007669"/>
    <property type="project" value="TreeGrafter"/>
</dbReference>
<proteinExistence type="predicted"/>
<evidence type="ECO:0000313" key="7">
    <source>
        <dbReference type="EMBL" id="NXT52243.1"/>
    </source>
</evidence>
<dbReference type="Proteomes" id="UP000519225">
    <property type="component" value="Unassembled WGS sequence"/>
</dbReference>
<evidence type="ECO:0000256" key="4">
    <source>
        <dbReference type="ARBA" id="ARBA00023069"/>
    </source>
</evidence>
<dbReference type="Pfam" id="PF22544">
    <property type="entry name" value="HYDIN_VesB_CFA65-like_Ig"/>
    <property type="match status" value="1"/>
</dbReference>
<dbReference type="GO" id="GO:1904158">
    <property type="term" value="P:axonemal central apparatus assembly"/>
    <property type="evidence" value="ECO:0007669"/>
    <property type="project" value="TreeGrafter"/>
</dbReference>
<evidence type="ECO:0000256" key="1">
    <source>
        <dbReference type="ARBA" id="ARBA00004138"/>
    </source>
</evidence>